<name>A0ABR2YV15_9CHLO</name>
<keyword evidence="1" id="KW-1133">Transmembrane helix</keyword>
<keyword evidence="1" id="KW-0472">Membrane</keyword>
<evidence type="ECO:0000313" key="2">
    <source>
        <dbReference type="EMBL" id="KAK9915229.1"/>
    </source>
</evidence>
<comment type="caution">
    <text evidence="2">The sequence shown here is derived from an EMBL/GenBank/DDBJ whole genome shotgun (WGS) entry which is preliminary data.</text>
</comment>
<organism evidence="2 3">
    <name type="scientific">Coccomyxa subellipsoidea</name>
    <dbReference type="NCBI Taxonomy" id="248742"/>
    <lineage>
        <taxon>Eukaryota</taxon>
        <taxon>Viridiplantae</taxon>
        <taxon>Chlorophyta</taxon>
        <taxon>core chlorophytes</taxon>
        <taxon>Trebouxiophyceae</taxon>
        <taxon>Trebouxiophyceae incertae sedis</taxon>
        <taxon>Coccomyxaceae</taxon>
        <taxon>Coccomyxa</taxon>
    </lineage>
</organism>
<reference evidence="2 3" key="1">
    <citation type="journal article" date="2024" name="Nat. Commun.">
        <title>Phylogenomics reveals the evolutionary origins of lichenization in chlorophyte algae.</title>
        <authorList>
            <person name="Puginier C."/>
            <person name="Libourel C."/>
            <person name="Otte J."/>
            <person name="Skaloud P."/>
            <person name="Haon M."/>
            <person name="Grisel S."/>
            <person name="Petersen M."/>
            <person name="Berrin J.G."/>
            <person name="Delaux P.M."/>
            <person name="Dal Grande F."/>
            <person name="Keller J."/>
        </authorList>
    </citation>
    <scope>NUCLEOTIDE SEQUENCE [LARGE SCALE GENOMIC DNA]</scope>
    <source>
        <strain evidence="2 3">SAG 216-7</strain>
    </source>
</reference>
<evidence type="ECO:0000313" key="3">
    <source>
        <dbReference type="Proteomes" id="UP001491310"/>
    </source>
</evidence>
<feature type="transmembrane region" description="Helical" evidence="1">
    <location>
        <begin position="41"/>
        <end position="59"/>
    </location>
</feature>
<accession>A0ABR2YV15</accession>
<dbReference type="Proteomes" id="UP001491310">
    <property type="component" value="Unassembled WGS sequence"/>
</dbReference>
<proteinExistence type="predicted"/>
<sequence length="124" mass="13302">MQGPLEDTIGTSSKETKKALEALQRSQEEIKLAQHAWQTDLWIFGLAGLISGVGLGTMGSLPLMLLQGICTACFVIMFLVVVRWFLEWYQALMTRRRTSIAAAPYRGAAAAGAAAPQTGGTTSV</sequence>
<evidence type="ECO:0000256" key="1">
    <source>
        <dbReference type="SAM" id="Phobius"/>
    </source>
</evidence>
<dbReference type="EMBL" id="JALJOT010000005">
    <property type="protein sequence ID" value="KAK9915229.1"/>
    <property type="molecule type" value="Genomic_DNA"/>
</dbReference>
<feature type="transmembrane region" description="Helical" evidence="1">
    <location>
        <begin position="65"/>
        <end position="86"/>
    </location>
</feature>
<protein>
    <submittedName>
        <fullName evidence="2">Uncharacterized protein</fullName>
    </submittedName>
</protein>
<gene>
    <name evidence="2" type="ORF">WJX75_006489</name>
</gene>
<keyword evidence="3" id="KW-1185">Reference proteome</keyword>
<keyword evidence="1" id="KW-0812">Transmembrane</keyword>